<dbReference type="InterPro" id="IPR011008">
    <property type="entry name" value="Dimeric_a/b-barrel"/>
</dbReference>
<evidence type="ECO:0000259" key="2">
    <source>
        <dbReference type="Pfam" id="PF03795"/>
    </source>
</evidence>
<protein>
    <submittedName>
        <fullName evidence="3">YCII-related domain protein</fullName>
    </submittedName>
</protein>
<comment type="caution">
    <text evidence="3">The sequence shown here is derived from an EMBL/GenBank/DDBJ whole genome shotgun (WGS) entry which is preliminary data.</text>
</comment>
<dbReference type="RefSeq" id="WP_146521841.1">
    <property type="nucleotide sequence ID" value="NZ_CP151726.1"/>
</dbReference>
<feature type="domain" description="YCII-related" evidence="2">
    <location>
        <begin position="1"/>
        <end position="111"/>
    </location>
</feature>
<comment type="similarity">
    <text evidence="1">Belongs to the YciI family.</text>
</comment>
<dbReference type="Proteomes" id="UP000320176">
    <property type="component" value="Unassembled WGS sequence"/>
</dbReference>
<dbReference type="AlphaFoldDB" id="A0A5C6AF25"/>
<dbReference type="PANTHER" id="PTHR35174">
    <property type="entry name" value="BLL7171 PROTEIN-RELATED"/>
    <property type="match status" value="1"/>
</dbReference>
<dbReference type="Pfam" id="PF03795">
    <property type="entry name" value="YCII"/>
    <property type="match status" value="1"/>
</dbReference>
<proteinExistence type="inferred from homology"/>
<name>A0A5C6AF25_9BACT</name>
<keyword evidence="4" id="KW-1185">Reference proteome</keyword>
<dbReference type="SUPFAM" id="SSF54909">
    <property type="entry name" value="Dimeric alpha+beta barrel"/>
    <property type="match status" value="1"/>
</dbReference>
<dbReference type="EMBL" id="SJPN01000006">
    <property type="protein sequence ID" value="TWT98209.1"/>
    <property type="molecule type" value="Genomic_DNA"/>
</dbReference>
<evidence type="ECO:0000313" key="4">
    <source>
        <dbReference type="Proteomes" id="UP000320176"/>
    </source>
</evidence>
<organism evidence="3 4">
    <name type="scientific">Stieleria varia</name>
    <dbReference type="NCBI Taxonomy" id="2528005"/>
    <lineage>
        <taxon>Bacteria</taxon>
        <taxon>Pseudomonadati</taxon>
        <taxon>Planctomycetota</taxon>
        <taxon>Planctomycetia</taxon>
        <taxon>Pirellulales</taxon>
        <taxon>Pirellulaceae</taxon>
        <taxon>Stieleria</taxon>
    </lineage>
</organism>
<gene>
    <name evidence="3" type="ORF">Pla52n_47190</name>
</gene>
<dbReference type="OrthoDB" id="9807535at2"/>
<dbReference type="Gene3D" id="3.30.70.1060">
    <property type="entry name" value="Dimeric alpha+beta barrel"/>
    <property type="match status" value="1"/>
</dbReference>
<dbReference type="InterPro" id="IPR005545">
    <property type="entry name" value="YCII"/>
</dbReference>
<reference evidence="3 4" key="1">
    <citation type="submission" date="2019-02" db="EMBL/GenBank/DDBJ databases">
        <title>Deep-cultivation of Planctomycetes and their phenomic and genomic characterization uncovers novel biology.</title>
        <authorList>
            <person name="Wiegand S."/>
            <person name="Jogler M."/>
            <person name="Boedeker C."/>
            <person name="Pinto D."/>
            <person name="Vollmers J."/>
            <person name="Rivas-Marin E."/>
            <person name="Kohn T."/>
            <person name="Peeters S.H."/>
            <person name="Heuer A."/>
            <person name="Rast P."/>
            <person name="Oberbeckmann S."/>
            <person name="Bunk B."/>
            <person name="Jeske O."/>
            <person name="Meyerdierks A."/>
            <person name="Storesund J.E."/>
            <person name="Kallscheuer N."/>
            <person name="Luecker S."/>
            <person name="Lage O.M."/>
            <person name="Pohl T."/>
            <person name="Merkel B.J."/>
            <person name="Hornburger P."/>
            <person name="Mueller R.-W."/>
            <person name="Bruemmer F."/>
            <person name="Labrenz M."/>
            <person name="Spormann A.M."/>
            <person name="Op Den Camp H."/>
            <person name="Overmann J."/>
            <person name="Amann R."/>
            <person name="Jetten M.S.M."/>
            <person name="Mascher T."/>
            <person name="Medema M.H."/>
            <person name="Devos D.P."/>
            <person name="Kaster A.-K."/>
            <person name="Ovreas L."/>
            <person name="Rohde M."/>
            <person name="Galperin M.Y."/>
            <person name="Jogler C."/>
        </authorList>
    </citation>
    <scope>NUCLEOTIDE SEQUENCE [LARGE SCALE GENOMIC DNA]</scope>
    <source>
        <strain evidence="3 4">Pla52n</strain>
    </source>
</reference>
<evidence type="ECO:0000313" key="3">
    <source>
        <dbReference type="EMBL" id="TWT98209.1"/>
    </source>
</evidence>
<accession>A0A5C6AF25</accession>
<evidence type="ECO:0000256" key="1">
    <source>
        <dbReference type="ARBA" id="ARBA00007689"/>
    </source>
</evidence>
<sequence length="116" mass="12666">MKYILLIYSEEGVWPPDELEVAREESVQLCHELDKQGHYLGAAPLHPASTATCVRVRDGQRTVSDGPYAETKEQLAGYFLIDVANLDEAIAVAASIPGTKRGTTEIRSIVELPGMP</sequence>
<dbReference type="PANTHER" id="PTHR35174:SF3">
    <property type="entry name" value="BLL7171 PROTEIN"/>
    <property type="match status" value="1"/>
</dbReference>